<evidence type="ECO:0000256" key="3">
    <source>
        <dbReference type="ARBA" id="ARBA00023002"/>
    </source>
</evidence>
<evidence type="ECO:0000256" key="2">
    <source>
        <dbReference type="ARBA" id="ARBA00022643"/>
    </source>
</evidence>
<keyword evidence="4 6" id="KW-0520">NAD</keyword>
<evidence type="ECO:0000256" key="4">
    <source>
        <dbReference type="ARBA" id="ARBA00023027"/>
    </source>
</evidence>
<dbReference type="EMBL" id="JAAZQQ010000001">
    <property type="protein sequence ID" value="NKX43315.1"/>
    <property type="molecule type" value="Genomic_DNA"/>
</dbReference>
<dbReference type="GO" id="GO:0010181">
    <property type="term" value="F:FMN binding"/>
    <property type="evidence" value="ECO:0007669"/>
    <property type="project" value="UniProtKB-UniRule"/>
</dbReference>
<evidence type="ECO:0000256" key="1">
    <source>
        <dbReference type="ARBA" id="ARBA00022630"/>
    </source>
</evidence>
<comment type="function">
    <text evidence="6">Also exhibits azoreductase activity. Catalyzes the reductive cleavage of the azo bond in aromatic azo compounds to the corresponding amines.</text>
</comment>
<dbReference type="PANTHER" id="PTHR43741:SF2">
    <property type="entry name" value="FMN-DEPENDENT NADH:QUINONE OXIDOREDUCTASE"/>
    <property type="match status" value="1"/>
</dbReference>
<accession>A0A7X6JXQ4</accession>
<feature type="domain" description="Flavodoxin-like fold" evidence="7">
    <location>
        <begin position="4"/>
        <end position="191"/>
    </location>
</feature>
<dbReference type="AlphaFoldDB" id="A0A7X6JXQ4"/>
<evidence type="ECO:0000259" key="7">
    <source>
        <dbReference type="Pfam" id="PF02525"/>
    </source>
</evidence>
<keyword evidence="3 6" id="KW-0560">Oxidoreductase</keyword>
<comment type="catalytic activity">
    <reaction evidence="5">
        <text>N,N-dimethyl-1,4-phenylenediamine + anthranilate + 2 NAD(+) = 2-(4-dimethylaminophenyl)diazenylbenzoate + 2 NADH + 2 H(+)</text>
        <dbReference type="Rhea" id="RHEA:55872"/>
        <dbReference type="ChEBI" id="CHEBI:15378"/>
        <dbReference type="ChEBI" id="CHEBI:15783"/>
        <dbReference type="ChEBI" id="CHEBI:16567"/>
        <dbReference type="ChEBI" id="CHEBI:57540"/>
        <dbReference type="ChEBI" id="CHEBI:57945"/>
        <dbReference type="ChEBI" id="CHEBI:71579"/>
        <dbReference type="EC" id="1.7.1.17"/>
    </reaction>
    <physiologicalReaction direction="right-to-left" evidence="5">
        <dbReference type="Rhea" id="RHEA:55874"/>
    </physiologicalReaction>
</comment>
<feature type="binding site" evidence="6">
    <location>
        <position position="11"/>
    </location>
    <ligand>
        <name>FMN</name>
        <dbReference type="ChEBI" id="CHEBI:58210"/>
    </ligand>
</feature>
<keyword evidence="2 6" id="KW-0288">FMN</keyword>
<dbReference type="PANTHER" id="PTHR43741">
    <property type="entry name" value="FMN-DEPENDENT NADH-AZOREDUCTASE 1"/>
    <property type="match status" value="1"/>
</dbReference>
<comment type="catalytic activity">
    <reaction evidence="6">
        <text>2 a quinone + NADH + H(+) = 2 a 1,4-benzosemiquinone + NAD(+)</text>
        <dbReference type="Rhea" id="RHEA:65952"/>
        <dbReference type="ChEBI" id="CHEBI:15378"/>
        <dbReference type="ChEBI" id="CHEBI:57540"/>
        <dbReference type="ChEBI" id="CHEBI:57945"/>
        <dbReference type="ChEBI" id="CHEBI:132124"/>
        <dbReference type="ChEBI" id="CHEBI:134225"/>
    </reaction>
</comment>
<dbReference type="Pfam" id="PF02525">
    <property type="entry name" value="Flavodoxin_2"/>
    <property type="match status" value="1"/>
</dbReference>
<protein>
    <recommendedName>
        <fullName evidence="6">FMN dependent NADH:quinone oxidoreductase</fullName>
        <ecNumber evidence="6">1.6.5.-</ecNumber>
    </recommendedName>
    <alternativeName>
        <fullName evidence="6">Azo-dye reductase</fullName>
    </alternativeName>
    <alternativeName>
        <fullName evidence="6">FMN-dependent NADH-azo compound oxidoreductase</fullName>
    </alternativeName>
    <alternativeName>
        <fullName evidence="6">FMN-dependent NADH-azoreductase</fullName>
        <ecNumber evidence="6">1.7.1.17</ecNumber>
    </alternativeName>
</protein>
<comment type="caution">
    <text evidence="6">Lacks conserved residue(s) required for the propagation of feature annotation.</text>
</comment>
<dbReference type="GO" id="GO:0009055">
    <property type="term" value="F:electron transfer activity"/>
    <property type="evidence" value="ECO:0007669"/>
    <property type="project" value="UniProtKB-UniRule"/>
</dbReference>
<comment type="similarity">
    <text evidence="6">Belongs to the azoreductase type 1 family.</text>
</comment>
<name>A0A7X6JXQ4_9RHOB</name>
<proteinExistence type="inferred from homology"/>
<dbReference type="InterPro" id="IPR050104">
    <property type="entry name" value="FMN-dep_NADH:Q_OxRdtase_AzoR1"/>
</dbReference>
<evidence type="ECO:0000313" key="9">
    <source>
        <dbReference type="Proteomes" id="UP000526408"/>
    </source>
</evidence>
<feature type="binding site" evidence="6">
    <location>
        <begin position="17"/>
        <end position="19"/>
    </location>
    <ligand>
        <name>FMN</name>
        <dbReference type="ChEBI" id="CHEBI:58210"/>
    </ligand>
</feature>
<dbReference type="HAMAP" id="MF_01216">
    <property type="entry name" value="Azoreductase_type1"/>
    <property type="match status" value="1"/>
</dbReference>
<keyword evidence="1 6" id="KW-0285">Flavoprotein</keyword>
<dbReference type="EC" id="1.7.1.17" evidence="6"/>
<dbReference type="InterPro" id="IPR023048">
    <property type="entry name" value="NADH:quinone_OxRdtase_FMN_depd"/>
</dbReference>
<evidence type="ECO:0000313" key="8">
    <source>
        <dbReference type="EMBL" id="NKX43315.1"/>
    </source>
</evidence>
<sequence>MPRTLLRIDASARRSGSVSRDLTDRIVARFGPDTSVVTRDLADGLPLIDEAWVTANFTPADPRTPEQRAALALSDTLVAELQAADTVVIGVPIYNFGVPAALKAWVDLVARAGVTFRYSATGPVGLLTGKRAILVVASGGTAAGSELDFATGFLRHVLGFIGITEVDIVTADRLMLDPEATLASAAAQVEALAVAA</sequence>
<evidence type="ECO:0000256" key="6">
    <source>
        <dbReference type="HAMAP-Rule" id="MF_01216"/>
    </source>
</evidence>
<comment type="subunit">
    <text evidence="6">Homodimer.</text>
</comment>
<dbReference type="InterPro" id="IPR003680">
    <property type="entry name" value="Flavodoxin_fold"/>
</dbReference>
<dbReference type="RefSeq" id="WP_168621691.1">
    <property type="nucleotide sequence ID" value="NZ_JAAZQQ010000001.1"/>
</dbReference>
<dbReference type="SUPFAM" id="SSF52218">
    <property type="entry name" value="Flavoproteins"/>
    <property type="match status" value="1"/>
</dbReference>
<dbReference type="GO" id="GO:0016655">
    <property type="term" value="F:oxidoreductase activity, acting on NAD(P)H, quinone or similar compound as acceptor"/>
    <property type="evidence" value="ECO:0007669"/>
    <property type="project" value="InterPro"/>
</dbReference>
<dbReference type="Proteomes" id="UP000526408">
    <property type="component" value="Unassembled WGS sequence"/>
</dbReference>
<keyword evidence="9" id="KW-1185">Reference proteome</keyword>
<comment type="cofactor">
    <cofactor evidence="6">
        <name>FMN</name>
        <dbReference type="ChEBI" id="CHEBI:58210"/>
    </cofactor>
    <text evidence="6">Binds 1 FMN per subunit.</text>
</comment>
<dbReference type="InterPro" id="IPR029039">
    <property type="entry name" value="Flavoprotein-like_sf"/>
</dbReference>
<comment type="caution">
    <text evidence="8">The sequence shown here is derived from an EMBL/GenBank/DDBJ whole genome shotgun (WGS) entry which is preliminary data.</text>
</comment>
<dbReference type="EC" id="1.6.5.-" evidence="6"/>
<dbReference type="GO" id="GO:0016652">
    <property type="term" value="F:oxidoreductase activity, acting on NAD(P)H as acceptor"/>
    <property type="evidence" value="ECO:0007669"/>
    <property type="project" value="UniProtKB-UniRule"/>
</dbReference>
<dbReference type="Gene3D" id="3.40.50.360">
    <property type="match status" value="1"/>
</dbReference>
<gene>
    <name evidence="6" type="primary">azoR</name>
    <name evidence="8" type="ORF">HCU73_01835</name>
</gene>
<evidence type="ECO:0000256" key="5">
    <source>
        <dbReference type="ARBA" id="ARBA00048542"/>
    </source>
</evidence>
<organism evidence="8 9">
    <name type="scientific">Roseicyclus persicicus</name>
    <dbReference type="NCBI Taxonomy" id="2650661"/>
    <lineage>
        <taxon>Bacteria</taxon>
        <taxon>Pseudomonadati</taxon>
        <taxon>Pseudomonadota</taxon>
        <taxon>Alphaproteobacteria</taxon>
        <taxon>Rhodobacterales</taxon>
        <taxon>Roseobacteraceae</taxon>
        <taxon>Roseicyclus</taxon>
    </lineage>
</organism>
<comment type="function">
    <text evidence="6">Quinone reductase that provides resistance to thiol-specific stress caused by electrophilic quinones.</text>
</comment>
<reference evidence="8 9" key="1">
    <citation type="submission" date="2020-04" db="EMBL/GenBank/DDBJ databases">
        <authorList>
            <person name="Yoon J."/>
        </authorList>
    </citation>
    <scope>NUCLEOTIDE SEQUENCE [LARGE SCALE GENOMIC DNA]</scope>
    <source>
        <strain evidence="8 9">KMU-115</strain>
    </source>
</reference>